<dbReference type="Proteomes" id="UP000646365">
    <property type="component" value="Unassembled WGS sequence"/>
</dbReference>
<protein>
    <recommendedName>
        <fullName evidence="1">N-acetyltransferase domain-containing protein</fullName>
    </recommendedName>
</protein>
<organism evidence="2 3">
    <name type="scientific">Aliidongia dinghuensis</name>
    <dbReference type="NCBI Taxonomy" id="1867774"/>
    <lineage>
        <taxon>Bacteria</taxon>
        <taxon>Pseudomonadati</taxon>
        <taxon>Pseudomonadota</taxon>
        <taxon>Alphaproteobacteria</taxon>
        <taxon>Rhodospirillales</taxon>
        <taxon>Dongiaceae</taxon>
        <taxon>Aliidongia</taxon>
    </lineage>
</organism>
<dbReference type="GO" id="GO:0016747">
    <property type="term" value="F:acyltransferase activity, transferring groups other than amino-acyl groups"/>
    <property type="evidence" value="ECO:0007669"/>
    <property type="project" value="InterPro"/>
</dbReference>
<dbReference type="PROSITE" id="PS51186">
    <property type="entry name" value="GNAT"/>
    <property type="match status" value="1"/>
</dbReference>
<dbReference type="Gene3D" id="3.40.630.30">
    <property type="match status" value="1"/>
</dbReference>
<dbReference type="InterPro" id="IPR000835">
    <property type="entry name" value="HTH_MarR-typ"/>
</dbReference>
<dbReference type="GO" id="GO:0003700">
    <property type="term" value="F:DNA-binding transcription factor activity"/>
    <property type="evidence" value="ECO:0007669"/>
    <property type="project" value="InterPro"/>
</dbReference>
<reference evidence="2" key="2">
    <citation type="submission" date="2020-09" db="EMBL/GenBank/DDBJ databases">
        <authorList>
            <person name="Sun Q."/>
            <person name="Zhou Y."/>
        </authorList>
    </citation>
    <scope>NUCLEOTIDE SEQUENCE</scope>
    <source>
        <strain evidence="2">CGMCC 1.15725</strain>
    </source>
</reference>
<evidence type="ECO:0000259" key="1">
    <source>
        <dbReference type="PROSITE" id="PS51186"/>
    </source>
</evidence>
<proteinExistence type="predicted"/>
<dbReference type="InterPro" id="IPR036390">
    <property type="entry name" value="WH_DNA-bd_sf"/>
</dbReference>
<evidence type="ECO:0000313" key="3">
    <source>
        <dbReference type="Proteomes" id="UP000646365"/>
    </source>
</evidence>
<dbReference type="EMBL" id="BMJQ01000002">
    <property type="protein sequence ID" value="GGF06965.1"/>
    <property type="molecule type" value="Genomic_DNA"/>
</dbReference>
<dbReference type="Gene3D" id="1.10.10.10">
    <property type="entry name" value="Winged helix-like DNA-binding domain superfamily/Winged helix DNA-binding domain"/>
    <property type="match status" value="1"/>
</dbReference>
<dbReference type="SUPFAM" id="SSF55729">
    <property type="entry name" value="Acyl-CoA N-acyltransferases (Nat)"/>
    <property type="match status" value="1"/>
</dbReference>
<gene>
    <name evidence="2" type="ORF">GCM10011611_10570</name>
</gene>
<keyword evidence="3" id="KW-1185">Reference proteome</keyword>
<feature type="domain" description="N-acetyltransferase" evidence="1">
    <location>
        <begin position="94"/>
        <end position="248"/>
    </location>
</feature>
<dbReference type="InterPro" id="IPR036388">
    <property type="entry name" value="WH-like_DNA-bd_sf"/>
</dbReference>
<accession>A0A8J2YS17</accession>
<dbReference type="Pfam" id="PF12802">
    <property type="entry name" value="MarR_2"/>
    <property type="match status" value="1"/>
</dbReference>
<dbReference type="SUPFAM" id="SSF46785">
    <property type="entry name" value="Winged helix' DNA-binding domain"/>
    <property type="match status" value="1"/>
</dbReference>
<comment type="caution">
    <text evidence="2">The sequence shown here is derived from an EMBL/GenBank/DDBJ whole genome shotgun (WGS) entry which is preliminary data.</text>
</comment>
<dbReference type="InterPro" id="IPR016181">
    <property type="entry name" value="Acyl_CoA_acyltransferase"/>
</dbReference>
<sequence>MSASRRALSPVAENPVAHGPAELIALEKYRSLGGESHRVLRCLDTILASDRYEIVDTGEIARFLGIRSQAVSRALKTLVDRSIIERGTRIGRSHTFRRIEPAPAKAAVDDHLLQLDIGQTTEIEVVRGFLEANDPGFDEAALRLSLKFGMVLYLRSEGKPVAAALIDYNPAIDSGPTIARLVVERRMRALGHGRRFLMQIERHFAGKRIFAHAPVDNKELVIALLRHGFDIVGQETMDGRISLILKKGPGA</sequence>
<dbReference type="RefSeq" id="WP_189043220.1">
    <property type="nucleotide sequence ID" value="NZ_BMJQ01000002.1"/>
</dbReference>
<name>A0A8J2YS17_9PROT</name>
<reference evidence="2" key="1">
    <citation type="journal article" date="2014" name="Int. J. Syst. Evol. Microbiol.">
        <title>Complete genome sequence of Corynebacterium casei LMG S-19264T (=DSM 44701T), isolated from a smear-ripened cheese.</title>
        <authorList>
            <consortium name="US DOE Joint Genome Institute (JGI-PGF)"/>
            <person name="Walter F."/>
            <person name="Albersmeier A."/>
            <person name="Kalinowski J."/>
            <person name="Ruckert C."/>
        </authorList>
    </citation>
    <scope>NUCLEOTIDE SEQUENCE</scope>
    <source>
        <strain evidence="2">CGMCC 1.15725</strain>
    </source>
</reference>
<dbReference type="AlphaFoldDB" id="A0A8J2YS17"/>
<dbReference type="InterPro" id="IPR000182">
    <property type="entry name" value="GNAT_dom"/>
</dbReference>
<evidence type="ECO:0000313" key="2">
    <source>
        <dbReference type="EMBL" id="GGF06965.1"/>
    </source>
</evidence>